<feature type="binding site" evidence="10">
    <location>
        <position position="474"/>
    </location>
    <ligand>
        <name>[4Fe-4S] cluster</name>
        <dbReference type="ChEBI" id="CHEBI:49883"/>
    </ligand>
</feature>
<feature type="binding site" evidence="9">
    <location>
        <position position="288"/>
    </location>
    <ligand>
        <name>Mg(2+)</name>
        <dbReference type="ChEBI" id="CHEBI:18420"/>
    </ligand>
</feature>
<dbReference type="SUPFAM" id="SSF56235">
    <property type="entry name" value="N-terminal nucleophile aminohydrolases (Ntn hydrolases)"/>
    <property type="match status" value="1"/>
</dbReference>
<dbReference type="PANTHER" id="PTHR11907">
    <property type="entry name" value="AMIDOPHOSPHORIBOSYLTRANSFERASE"/>
    <property type="match status" value="1"/>
</dbReference>
<dbReference type="PROSITE" id="PS51278">
    <property type="entry name" value="GATASE_TYPE_2"/>
    <property type="match status" value="1"/>
</dbReference>
<dbReference type="Pfam" id="PF13537">
    <property type="entry name" value="GATase_7"/>
    <property type="match status" value="1"/>
</dbReference>
<comment type="caution">
    <text evidence="12">The sequence shown here is derived from an EMBL/GenBank/DDBJ whole genome shotgun (WGS) entry which is preliminary data.</text>
</comment>
<dbReference type="GO" id="GO:0046872">
    <property type="term" value="F:metal ion binding"/>
    <property type="evidence" value="ECO:0007669"/>
    <property type="project" value="UniProtKB-KW"/>
</dbReference>
<evidence type="ECO:0000313" key="13">
    <source>
        <dbReference type="Proteomes" id="UP000824118"/>
    </source>
</evidence>
<protein>
    <recommendedName>
        <fullName evidence="3 8">Amidophosphoribosyltransferase</fullName>
        <shortName evidence="8">ATase</shortName>
        <ecNumber evidence="3 8">2.4.2.14</ecNumber>
    </recommendedName>
    <alternativeName>
        <fullName evidence="8">Glutamine phosphoribosylpyrophosphate amidotransferase</fullName>
    </alternativeName>
</protein>
<feature type="binding site" evidence="9">
    <location>
        <position position="352"/>
    </location>
    <ligand>
        <name>Mg(2+)</name>
        <dbReference type="ChEBI" id="CHEBI:18420"/>
    </ligand>
</feature>
<feature type="binding site" evidence="10">
    <location>
        <position position="477"/>
    </location>
    <ligand>
        <name>[4Fe-4S] cluster</name>
        <dbReference type="ChEBI" id="CHEBI:49883"/>
    </ligand>
</feature>
<evidence type="ECO:0000256" key="8">
    <source>
        <dbReference type="PIRNR" id="PIRNR000485"/>
    </source>
</evidence>
<comment type="pathway">
    <text evidence="1 8">Purine metabolism; IMP biosynthesis via de novo pathway; N(1)-(5-phospho-D-ribosyl)glycinamide from 5-phospho-alpha-D-ribose 1-diphosphate: step 1/2.</text>
</comment>
<evidence type="ECO:0000256" key="10">
    <source>
        <dbReference type="PIRSR" id="PIRSR000485-3"/>
    </source>
</evidence>
<keyword evidence="6 8" id="KW-0658">Purine biosynthesis</keyword>
<evidence type="ECO:0000256" key="9">
    <source>
        <dbReference type="PIRSR" id="PIRSR000485-2"/>
    </source>
</evidence>
<comment type="catalytic activity">
    <reaction evidence="8">
        <text>5-phospho-beta-D-ribosylamine + L-glutamate + diphosphate = 5-phospho-alpha-D-ribose 1-diphosphate + L-glutamine + H2O</text>
        <dbReference type="Rhea" id="RHEA:14905"/>
        <dbReference type="ChEBI" id="CHEBI:15377"/>
        <dbReference type="ChEBI" id="CHEBI:29985"/>
        <dbReference type="ChEBI" id="CHEBI:33019"/>
        <dbReference type="ChEBI" id="CHEBI:58017"/>
        <dbReference type="ChEBI" id="CHEBI:58359"/>
        <dbReference type="ChEBI" id="CHEBI:58681"/>
        <dbReference type="EC" id="2.4.2.14"/>
    </reaction>
</comment>
<sequence length="482" mass="54352">MGGVFGVVSKEPCAYDLFFGTDYHSHLGTKRGGMAVYGEKGFERAIHNIENSPFRTKFEKDVDELTQHGGHLGIGCISDSSPQPLLVHSKLGSYAITTVGKINNSEELVKESFDNGFSHFLETSGGVINPSEVVAALINQKDTMVEGIKNVLEKVDGSMTFLILTKEGIYAVRDRLGRTPLIIGKKDNGDYCVSFESFAFINLGYKYEKELGPGEIVYIDQNGYKTLSEPQKKMKICTFLWVYYGYPTSCYEGLNVEEMRYKCGEKLAMRDKEDHTIEPDIVAGVPDSGIADAVGYANSSRIPFARPFIKYTPTWPRSFMPSSQDQRNRIAKMKLIPVDALIRDKKLLLIDDSIVRGTQLGETTGFLYESGAKEVHIRPACPPLLFGCKYLNFSRSKSELDLITRRIILEREGEERAYLPEVLEDYANPDSQNYKEMLDEIRKQLKFTSLKYLRLDDMIDAITENSDIKPCDLCTYCWNGKE</sequence>
<evidence type="ECO:0000313" key="12">
    <source>
        <dbReference type="EMBL" id="HIU49663.1"/>
    </source>
</evidence>
<dbReference type="GO" id="GO:0051536">
    <property type="term" value="F:iron-sulfur cluster binding"/>
    <property type="evidence" value="ECO:0007669"/>
    <property type="project" value="UniProtKB-KW"/>
</dbReference>
<dbReference type="SUPFAM" id="SSF53271">
    <property type="entry name" value="PRTase-like"/>
    <property type="match status" value="1"/>
</dbReference>
<feature type="binding site" evidence="9">
    <location>
        <position position="351"/>
    </location>
    <ligand>
        <name>Mg(2+)</name>
        <dbReference type="ChEBI" id="CHEBI:18420"/>
    </ligand>
</feature>
<feature type="binding site" evidence="10">
    <location>
        <position position="388"/>
    </location>
    <ligand>
        <name>[4Fe-4S] cluster</name>
        <dbReference type="ChEBI" id="CHEBI:49883"/>
    </ligand>
</feature>
<dbReference type="AlphaFoldDB" id="A0A9D1LX10"/>
<evidence type="ECO:0000256" key="7">
    <source>
        <dbReference type="ARBA" id="ARBA00022962"/>
    </source>
</evidence>
<dbReference type="EC" id="2.4.2.14" evidence="3 8"/>
<proteinExistence type="inferred from homology"/>
<name>A0A9D1LX10_9FIRM</name>
<evidence type="ECO:0000256" key="6">
    <source>
        <dbReference type="ARBA" id="ARBA00022755"/>
    </source>
</evidence>
<dbReference type="Gene3D" id="3.60.20.10">
    <property type="entry name" value="Glutamine Phosphoribosylpyrophosphate, subunit 1, domain 1"/>
    <property type="match status" value="1"/>
</dbReference>
<keyword evidence="5 8" id="KW-0808">Transferase</keyword>
<feature type="binding site" evidence="10">
    <location>
        <position position="237"/>
    </location>
    <ligand>
        <name>[4Fe-4S] cluster</name>
        <dbReference type="ChEBI" id="CHEBI:49883"/>
    </ligand>
</feature>
<comment type="cofactor">
    <cofactor evidence="9">
        <name>Mg(2+)</name>
        <dbReference type="ChEBI" id="CHEBI:18420"/>
    </cofactor>
    <text evidence="9">Binds 1 Mg(2+) ion per subunit.</text>
</comment>
<dbReference type="GO" id="GO:0009113">
    <property type="term" value="P:purine nucleobase biosynthetic process"/>
    <property type="evidence" value="ECO:0007669"/>
    <property type="project" value="InterPro"/>
</dbReference>
<dbReference type="InterPro" id="IPR000836">
    <property type="entry name" value="PRTase_dom"/>
</dbReference>
<dbReference type="CDD" id="cd06223">
    <property type="entry name" value="PRTases_typeI"/>
    <property type="match status" value="1"/>
</dbReference>
<reference evidence="12" key="1">
    <citation type="submission" date="2020-10" db="EMBL/GenBank/DDBJ databases">
        <authorList>
            <person name="Gilroy R."/>
        </authorList>
    </citation>
    <scope>NUCLEOTIDE SEQUENCE</scope>
    <source>
        <strain evidence="12">ChiGjej1B1-1684</strain>
    </source>
</reference>
<evidence type="ECO:0000256" key="2">
    <source>
        <dbReference type="ARBA" id="ARBA00010138"/>
    </source>
</evidence>
<keyword evidence="9" id="KW-0460">Magnesium</keyword>
<evidence type="ECO:0000259" key="11">
    <source>
        <dbReference type="PROSITE" id="PS51278"/>
    </source>
</evidence>
<comment type="cofactor">
    <cofactor evidence="10">
        <name>[4Fe-4S] cluster</name>
        <dbReference type="ChEBI" id="CHEBI:49883"/>
    </cofactor>
    <text evidence="10">Binds 1 [4Fe-4S] cluster per subunit.</text>
</comment>
<evidence type="ECO:0000256" key="1">
    <source>
        <dbReference type="ARBA" id="ARBA00005209"/>
    </source>
</evidence>
<dbReference type="InterPro" id="IPR005854">
    <property type="entry name" value="PurF"/>
</dbReference>
<keyword evidence="10" id="KW-0408">Iron</keyword>
<dbReference type="Gene3D" id="3.40.50.2020">
    <property type="match status" value="1"/>
</dbReference>
<comment type="similarity">
    <text evidence="2 8">In the C-terminal section; belongs to the purine/pyrimidine phosphoribosyltransferase family.</text>
</comment>
<keyword evidence="7" id="KW-0315">Glutamine amidotransferase</keyword>
<dbReference type="Proteomes" id="UP000824118">
    <property type="component" value="Unassembled WGS sequence"/>
</dbReference>
<dbReference type="InterPro" id="IPR017932">
    <property type="entry name" value="GATase_2_dom"/>
</dbReference>
<dbReference type="EMBL" id="DVNG01000019">
    <property type="protein sequence ID" value="HIU49663.1"/>
    <property type="molecule type" value="Genomic_DNA"/>
</dbReference>
<accession>A0A9D1LX10</accession>
<gene>
    <name evidence="12" type="ORF">IAD22_01440</name>
</gene>
<reference evidence="12" key="2">
    <citation type="journal article" date="2021" name="PeerJ">
        <title>Extensive microbial diversity within the chicken gut microbiome revealed by metagenomics and culture.</title>
        <authorList>
            <person name="Gilroy R."/>
            <person name="Ravi A."/>
            <person name="Getino M."/>
            <person name="Pursley I."/>
            <person name="Horton D.L."/>
            <person name="Alikhan N.F."/>
            <person name="Baker D."/>
            <person name="Gharbi K."/>
            <person name="Hall N."/>
            <person name="Watson M."/>
            <person name="Adriaenssens E.M."/>
            <person name="Foster-Nyarko E."/>
            <person name="Jarju S."/>
            <person name="Secka A."/>
            <person name="Antonio M."/>
            <person name="Oren A."/>
            <person name="Chaudhuri R.R."/>
            <person name="La Ragione R."/>
            <person name="Hildebrand F."/>
            <person name="Pallen M.J."/>
        </authorList>
    </citation>
    <scope>NUCLEOTIDE SEQUENCE</scope>
    <source>
        <strain evidence="12">ChiGjej1B1-1684</strain>
    </source>
</reference>
<dbReference type="GO" id="GO:0004044">
    <property type="term" value="F:amidophosphoribosyltransferase activity"/>
    <property type="evidence" value="ECO:0007669"/>
    <property type="project" value="UniProtKB-EC"/>
</dbReference>
<keyword evidence="10" id="KW-0411">Iron-sulfur</keyword>
<keyword evidence="9" id="KW-0479">Metal-binding</keyword>
<evidence type="ECO:0000256" key="5">
    <source>
        <dbReference type="ARBA" id="ARBA00022679"/>
    </source>
</evidence>
<feature type="domain" description="Glutamine amidotransferase type-2" evidence="11">
    <location>
        <begin position="2"/>
        <end position="222"/>
    </location>
</feature>
<dbReference type="InterPro" id="IPR029057">
    <property type="entry name" value="PRTase-like"/>
</dbReference>
<dbReference type="InterPro" id="IPR029055">
    <property type="entry name" value="Ntn_hydrolases_N"/>
</dbReference>
<dbReference type="PIRSF" id="PIRSF000485">
    <property type="entry name" value="Amd_phspho_trans"/>
    <property type="match status" value="1"/>
</dbReference>
<keyword evidence="4 8" id="KW-0328">Glycosyltransferase</keyword>
<dbReference type="GO" id="GO:0006164">
    <property type="term" value="P:purine nucleotide biosynthetic process"/>
    <property type="evidence" value="ECO:0007669"/>
    <property type="project" value="UniProtKB-KW"/>
</dbReference>
<evidence type="ECO:0000256" key="4">
    <source>
        <dbReference type="ARBA" id="ARBA00022676"/>
    </source>
</evidence>
<organism evidence="12 13">
    <name type="scientific">Candidatus Limousia pullorum</name>
    <dbReference type="NCBI Taxonomy" id="2840860"/>
    <lineage>
        <taxon>Bacteria</taxon>
        <taxon>Bacillati</taxon>
        <taxon>Bacillota</taxon>
        <taxon>Clostridia</taxon>
        <taxon>Eubacteriales</taxon>
        <taxon>Oscillospiraceae</taxon>
        <taxon>Oscillospiraceae incertae sedis</taxon>
        <taxon>Candidatus Limousia</taxon>
    </lineage>
</organism>
<evidence type="ECO:0000256" key="3">
    <source>
        <dbReference type="ARBA" id="ARBA00011941"/>
    </source>
</evidence>